<dbReference type="InterPro" id="IPR029063">
    <property type="entry name" value="SAM-dependent_MTases_sf"/>
</dbReference>
<evidence type="ECO:0000313" key="3">
    <source>
        <dbReference type="Proteomes" id="UP000500826"/>
    </source>
</evidence>
<dbReference type="GO" id="GO:0032259">
    <property type="term" value="P:methylation"/>
    <property type="evidence" value="ECO:0007669"/>
    <property type="project" value="UniProtKB-KW"/>
</dbReference>
<dbReference type="SUPFAM" id="SSF53335">
    <property type="entry name" value="S-adenosyl-L-methionine-dependent methyltransferases"/>
    <property type="match status" value="1"/>
</dbReference>
<dbReference type="PANTHER" id="PTHR43591:SF24">
    <property type="entry name" value="2-METHOXY-6-POLYPRENYL-1,4-BENZOQUINOL METHYLASE, MITOCHONDRIAL"/>
    <property type="match status" value="1"/>
</dbReference>
<name>A0ABX6P642_9BURK</name>
<keyword evidence="2" id="KW-0808">Transferase</keyword>
<gene>
    <name evidence="2" type="ORF">HK414_27495</name>
</gene>
<proteinExistence type="predicted"/>
<accession>A0ABX6P642</accession>
<dbReference type="Pfam" id="PF08241">
    <property type="entry name" value="Methyltransf_11"/>
    <property type="match status" value="1"/>
</dbReference>
<dbReference type="GO" id="GO:0008168">
    <property type="term" value="F:methyltransferase activity"/>
    <property type="evidence" value="ECO:0007669"/>
    <property type="project" value="UniProtKB-KW"/>
</dbReference>
<dbReference type="InterPro" id="IPR013216">
    <property type="entry name" value="Methyltransf_11"/>
</dbReference>
<keyword evidence="2" id="KW-0489">Methyltransferase</keyword>
<keyword evidence="3" id="KW-1185">Reference proteome</keyword>
<protein>
    <submittedName>
        <fullName evidence="2">Class I SAM-dependent methyltransferase</fullName>
    </submittedName>
</protein>
<sequence length="209" mass="22993">MLVVGCGDGTAGYGAIAAVEGARWMETDVSPAGRAAVVCDASDLPFADEQFDLVICIAVLEHVLEPQRCVDEMRRVLAADGLVYVTTPFMQQVHMGEYDFTRFTHAGHRWLFRGFEEVDSGIATGPASVLVWSVEYFFLSWTRSLGVRRIIKGSVRLLLGWLTWLDVVLARRVAAHDAAGGFYFIGRARAAPMAAREVLAYYRGADDAK</sequence>
<evidence type="ECO:0000259" key="1">
    <source>
        <dbReference type="Pfam" id="PF08241"/>
    </source>
</evidence>
<reference evidence="2 3" key="1">
    <citation type="submission" date="2020-05" db="EMBL/GenBank/DDBJ databases">
        <title>Ramlibacter rhizophilus sp. nov., isolated from rhizosphere soil of national flower Mugunghwa from South Korea.</title>
        <authorList>
            <person name="Zheng-Fei Y."/>
            <person name="Huan T."/>
        </authorList>
    </citation>
    <scope>NUCLEOTIDE SEQUENCE [LARGE SCALE GENOMIC DNA]</scope>
    <source>
        <strain evidence="2 3">H242</strain>
    </source>
</reference>
<dbReference type="PANTHER" id="PTHR43591">
    <property type="entry name" value="METHYLTRANSFERASE"/>
    <property type="match status" value="1"/>
</dbReference>
<dbReference type="EMBL" id="CP053418">
    <property type="protein sequence ID" value="QJW85634.1"/>
    <property type="molecule type" value="Genomic_DNA"/>
</dbReference>
<organism evidence="2 3">
    <name type="scientific">Ramlibacter terrae</name>
    <dbReference type="NCBI Taxonomy" id="2732511"/>
    <lineage>
        <taxon>Bacteria</taxon>
        <taxon>Pseudomonadati</taxon>
        <taxon>Pseudomonadota</taxon>
        <taxon>Betaproteobacteria</taxon>
        <taxon>Burkholderiales</taxon>
        <taxon>Comamonadaceae</taxon>
        <taxon>Ramlibacter</taxon>
    </lineage>
</organism>
<dbReference type="CDD" id="cd02440">
    <property type="entry name" value="AdoMet_MTases"/>
    <property type="match status" value="1"/>
</dbReference>
<feature type="domain" description="Methyltransferase type 11" evidence="1">
    <location>
        <begin position="4"/>
        <end position="84"/>
    </location>
</feature>
<evidence type="ECO:0000313" key="2">
    <source>
        <dbReference type="EMBL" id="QJW85634.1"/>
    </source>
</evidence>
<dbReference type="Gene3D" id="3.40.50.150">
    <property type="entry name" value="Vaccinia Virus protein VP39"/>
    <property type="match status" value="1"/>
</dbReference>
<dbReference type="Proteomes" id="UP000500826">
    <property type="component" value="Chromosome"/>
</dbReference>